<dbReference type="Proteomes" id="UP000001572">
    <property type="component" value="Chromosome"/>
</dbReference>
<accession>A6TLF8</accession>
<feature type="transmembrane region" description="Helical" evidence="1">
    <location>
        <begin position="6"/>
        <end position="30"/>
    </location>
</feature>
<dbReference type="eggNOG" id="ENOG5033NXY">
    <property type="taxonomic scope" value="Bacteria"/>
</dbReference>
<reference evidence="3" key="1">
    <citation type="journal article" date="2016" name="Genome Announc.">
        <title>Complete genome sequence of Alkaliphilus metalliredigens strain QYMF, an alkaliphilic and metal-reducing bacterium isolated from borax-contaminated leachate ponds.</title>
        <authorList>
            <person name="Hwang C."/>
            <person name="Copeland A."/>
            <person name="Lucas S."/>
            <person name="Lapidus A."/>
            <person name="Barry K."/>
            <person name="Detter J.C."/>
            <person name="Glavina Del Rio T."/>
            <person name="Hammon N."/>
            <person name="Israni S."/>
            <person name="Dalin E."/>
            <person name="Tice H."/>
            <person name="Pitluck S."/>
            <person name="Chertkov O."/>
            <person name="Brettin T."/>
            <person name="Bruce D."/>
            <person name="Han C."/>
            <person name="Schmutz J."/>
            <person name="Larimer F."/>
            <person name="Land M.L."/>
            <person name="Hauser L."/>
            <person name="Kyrpides N."/>
            <person name="Mikhailova N."/>
            <person name="Ye Q."/>
            <person name="Zhou J."/>
            <person name="Richardson P."/>
            <person name="Fields M.W."/>
        </authorList>
    </citation>
    <scope>NUCLEOTIDE SEQUENCE [LARGE SCALE GENOMIC DNA]</scope>
    <source>
        <strain evidence="3">QYMF</strain>
    </source>
</reference>
<dbReference type="HOGENOM" id="CLU_135084_0_0_9"/>
<keyword evidence="1" id="KW-0812">Transmembrane</keyword>
<feature type="transmembrane region" description="Helical" evidence="1">
    <location>
        <begin position="125"/>
        <end position="142"/>
    </location>
</feature>
<feature type="transmembrane region" description="Helical" evidence="1">
    <location>
        <begin position="83"/>
        <end position="105"/>
    </location>
</feature>
<proteinExistence type="predicted"/>
<organism evidence="2 3">
    <name type="scientific">Alkaliphilus metalliredigens (strain QYMF)</name>
    <dbReference type="NCBI Taxonomy" id="293826"/>
    <lineage>
        <taxon>Bacteria</taxon>
        <taxon>Bacillati</taxon>
        <taxon>Bacillota</taxon>
        <taxon>Clostridia</taxon>
        <taxon>Peptostreptococcales</taxon>
        <taxon>Natronincolaceae</taxon>
        <taxon>Alkaliphilus</taxon>
    </lineage>
</organism>
<name>A6TLF8_ALKMQ</name>
<dbReference type="KEGG" id="amt:Amet_0801"/>
<dbReference type="RefSeq" id="WP_012062069.1">
    <property type="nucleotide sequence ID" value="NC_009633.1"/>
</dbReference>
<sequence length="164" mass="18535">METMPLNAILLGLIPEALLLIYLGLILIGVRPDMKKLIFAAIVQGILVYYIRRHTMFGIHLLLQYVTLILLIWAVLKVHILGAVLSASIGGGINILIRGPMLLLIQSITGLSLGDILYRPWLRIFSFYPRFIILSIIIYLCVKYNCTLETEMNFLPKINGKIRS</sequence>
<evidence type="ECO:0000256" key="1">
    <source>
        <dbReference type="SAM" id="Phobius"/>
    </source>
</evidence>
<dbReference type="OrthoDB" id="1953171at2"/>
<gene>
    <name evidence="2" type="ordered locus">Amet_0801</name>
</gene>
<dbReference type="EMBL" id="CP000724">
    <property type="protein sequence ID" value="ABR47026.1"/>
    <property type="molecule type" value="Genomic_DNA"/>
</dbReference>
<protein>
    <submittedName>
        <fullName evidence="2">Uncharacterized protein</fullName>
    </submittedName>
</protein>
<evidence type="ECO:0000313" key="2">
    <source>
        <dbReference type="EMBL" id="ABR47026.1"/>
    </source>
</evidence>
<keyword evidence="1" id="KW-1133">Transmembrane helix</keyword>
<keyword evidence="1" id="KW-0472">Membrane</keyword>
<evidence type="ECO:0000313" key="3">
    <source>
        <dbReference type="Proteomes" id="UP000001572"/>
    </source>
</evidence>
<dbReference type="STRING" id="293826.Amet_0801"/>
<dbReference type="AlphaFoldDB" id="A6TLF8"/>
<keyword evidence="3" id="KW-1185">Reference proteome</keyword>
<feature type="transmembrane region" description="Helical" evidence="1">
    <location>
        <begin position="58"/>
        <end position="76"/>
    </location>
</feature>